<dbReference type="AlphaFoldDB" id="A0A9W8BI34"/>
<dbReference type="OrthoDB" id="5583075at2759"/>
<evidence type="ECO:0000313" key="1">
    <source>
        <dbReference type="EMBL" id="KAJ2003894.1"/>
    </source>
</evidence>
<comment type="caution">
    <text evidence="1">The sequence shown here is derived from an EMBL/GenBank/DDBJ whole genome shotgun (WGS) entry which is preliminary data.</text>
</comment>
<name>A0A9W8BI34_9FUNG</name>
<keyword evidence="2" id="KW-1185">Reference proteome</keyword>
<dbReference type="Proteomes" id="UP001150907">
    <property type="component" value="Unassembled WGS sequence"/>
</dbReference>
<dbReference type="EMBL" id="JANBQF010000189">
    <property type="protein sequence ID" value="KAJ2003894.1"/>
    <property type="molecule type" value="Genomic_DNA"/>
</dbReference>
<evidence type="ECO:0000313" key="2">
    <source>
        <dbReference type="Proteomes" id="UP001150907"/>
    </source>
</evidence>
<reference evidence="1" key="1">
    <citation type="submission" date="2022-07" db="EMBL/GenBank/DDBJ databases">
        <title>Phylogenomic reconstructions and comparative analyses of Kickxellomycotina fungi.</title>
        <authorList>
            <person name="Reynolds N.K."/>
            <person name="Stajich J.E."/>
            <person name="Barry K."/>
            <person name="Grigoriev I.V."/>
            <person name="Crous P."/>
            <person name="Smith M.E."/>
        </authorList>
    </citation>
    <scope>NUCLEOTIDE SEQUENCE</scope>
    <source>
        <strain evidence="1">IMI 214461</strain>
    </source>
</reference>
<accession>A0A9W8BI34</accession>
<organism evidence="1 2">
    <name type="scientific">Coemansia thaxteri</name>
    <dbReference type="NCBI Taxonomy" id="2663907"/>
    <lineage>
        <taxon>Eukaryota</taxon>
        <taxon>Fungi</taxon>
        <taxon>Fungi incertae sedis</taxon>
        <taxon>Zoopagomycota</taxon>
        <taxon>Kickxellomycotina</taxon>
        <taxon>Kickxellomycetes</taxon>
        <taxon>Kickxellales</taxon>
        <taxon>Kickxellaceae</taxon>
        <taxon>Coemansia</taxon>
    </lineage>
</organism>
<proteinExistence type="predicted"/>
<gene>
    <name evidence="1" type="ORF">H4R26_002822</name>
</gene>
<sequence length="235" mass="26170">MLALNIIGRYHVFAQDGHTRLCKVTIDEGTVASSARPFTESIAVFGQQVRQIAASTSRLVYCIRSPRELLFSIFECEIDFGGLECLELPHRPMSVHNVIRLLGLLPGLVRLNCSLAKSTFGPKSIDLAWQVDEFSLTHYPLSQRLKQWTTDCEAGVSIKHLARSVMLITVLCPRFSFACLSLGIREAFSREVAWTALTTPFMKHAERLKTIVFGSHNVRDDEESNAGVDSATEAD</sequence>
<protein>
    <submittedName>
        <fullName evidence="1">Uncharacterized protein</fullName>
    </submittedName>
</protein>